<reference evidence="9" key="1">
    <citation type="journal article" date="2023" name="Nat. Commun.">
        <title>Diploid and tetraploid genomes of Acorus and the evolution of monocots.</title>
        <authorList>
            <person name="Ma L."/>
            <person name="Liu K.W."/>
            <person name="Li Z."/>
            <person name="Hsiao Y.Y."/>
            <person name="Qi Y."/>
            <person name="Fu T."/>
            <person name="Tang G.D."/>
            <person name="Zhang D."/>
            <person name="Sun W.H."/>
            <person name="Liu D.K."/>
            <person name="Li Y."/>
            <person name="Chen G.Z."/>
            <person name="Liu X.D."/>
            <person name="Liao X.Y."/>
            <person name="Jiang Y.T."/>
            <person name="Yu X."/>
            <person name="Hao Y."/>
            <person name="Huang J."/>
            <person name="Zhao X.W."/>
            <person name="Ke S."/>
            <person name="Chen Y.Y."/>
            <person name="Wu W.L."/>
            <person name="Hsu J.L."/>
            <person name="Lin Y.F."/>
            <person name="Huang M.D."/>
            <person name="Li C.Y."/>
            <person name="Huang L."/>
            <person name="Wang Z.W."/>
            <person name="Zhao X."/>
            <person name="Zhong W.Y."/>
            <person name="Peng D.H."/>
            <person name="Ahmad S."/>
            <person name="Lan S."/>
            <person name="Zhang J.S."/>
            <person name="Tsai W.C."/>
            <person name="Van de Peer Y."/>
            <person name="Liu Z.J."/>
        </authorList>
    </citation>
    <scope>NUCLEOTIDE SEQUENCE</scope>
    <source>
        <strain evidence="9">CP</strain>
    </source>
</reference>
<evidence type="ECO:0000313" key="10">
    <source>
        <dbReference type="Proteomes" id="UP001180020"/>
    </source>
</evidence>
<dbReference type="SMART" id="SM00768">
    <property type="entry name" value="X8"/>
    <property type="match status" value="2"/>
</dbReference>
<dbReference type="InterPro" id="IPR012946">
    <property type="entry name" value="X8"/>
</dbReference>
<evidence type="ECO:0000256" key="4">
    <source>
        <dbReference type="ARBA" id="ARBA00022729"/>
    </source>
</evidence>
<evidence type="ECO:0000256" key="6">
    <source>
        <dbReference type="ARBA" id="ARBA00023157"/>
    </source>
</evidence>
<comment type="caution">
    <text evidence="9">The sequence shown here is derived from an EMBL/GenBank/DDBJ whole genome shotgun (WGS) entry which is preliminary data.</text>
</comment>
<evidence type="ECO:0000313" key="9">
    <source>
        <dbReference type="EMBL" id="KAK1281753.1"/>
    </source>
</evidence>
<dbReference type="AlphaFoldDB" id="A0AAV9C0L8"/>
<dbReference type="Gene3D" id="1.20.58.1040">
    <property type="match status" value="2"/>
</dbReference>
<evidence type="ECO:0000256" key="1">
    <source>
        <dbReference type="ARBA" id="ARBA00004609"/>
    </source>
</evidence>
<dbReference type="InterPro" id="IPR044788">
    <property type="entry name" value="X8_dom_prot"/>
</dbReference>
<protein>
    <submittedName>
        <fullName evidence="9">Glucan endo-1,3-beta-glucosidase 12</fullName>
    </submittedName>
</protein>
<evidence type="ECO:0000259" key="8">
    <source>
        <dbReference type="SMART" id="SM00768"/>
    </source>
</evidence>
<keyword evidence="4" id="KW-0732">Signal</keyword>
<name>A0AAV9C0L8_ACOCL</name>
<dbReference type="Pfam" id="PF07983">
    <property type="entry name" value="X8"/>
    <property type="match status" value="2"/>
</dbReference>
<dbReference type="PANTHER" id="PTHR31044:SF35">
    <property type="entry name" value="GLUCAN ENDO-1,3-BETA-GLUCOSIDASE 4-LIKE"/>
    <property type="match status" value="1"/>
</dbReference>
<keyword evidence="5" id="KW-0472">Membrane</keyword>
<dbReference type="EMBL" id="JAUJYO010000022">
    <property type="protein sequence ID" value="KAK1281753.1"/>
    <property type="molecule type" value="Genomic_DNA"/>
</dbReference>
<evidence type="ECO:0000256" key="3">
    <source>
        <dbReference type="ARBA" id="ARBA00022622"/>
    </source>
</evidence>
<evidence type="ECO:0000256" key="5">
    <source>
        <dbReference type="ARBA" id="ARBA00023136"/>
    </source>
</evidence>
<sequence length="210" mass="23054">MNEEDWVDSLKRRMEEVRGTCWSCASGDEEAARMFNQLFVEVACDPVEEQLFVEKAIDWACGAGGADCSAIQPNQPCYEPNTVADHASYAFNNYWQKNKKQGATCDFRGAAQQVLNDPNGQWCISNPNASDDVLQKGIDWACKAGGADCSAIQPNQPCFEPNTVADHASYAFNSYWQKNKKQGATCDFSGAAQQVSNDPSHGDCKFPSDP</sequence>
<dbReference type="FunFam" id="1.20.58.1040:FF:000001">
    <property type="entry name" value="Glucan endo-1,3-beta-glucosidase 4"/>
    <property type="match status" value="1"/>
</dbReference>
<dbReference type="Proteomes" id="UP001180020">
    <property type="component" value="Unassembled WGS sequence"/>
</dbReference>
<dbReference type="GO" id="GO:0098552">
    <property type="term" value="C:side of membrane"/>
    <property type="evidence" value="ECO:0007669"/>
    <property type="project" value="UniProtKB-KW"/>
</dbReference>
<dbReference type="GO" id="GO:0009506">
    <property type="term" value="C:plasmodesma"/>
    <property type="evidence" value="ECO:0007669"/>
    <property type="project" value="UniProtKB-ARBA"/>
</dbReference>
<proteinExistence type="predicted"/>
<feature type="domain" description="X8" evidence="8">
    <location>
        <begin position="121"/>
        <end position="206"/>
    </location>
</feature>
<keyword evidence="7" id="KW-0325">Glycoprotein</keyword>
<keyword evidence="3" id="KW-0336">GPI-anchor</keyword>
<organism evidence="9 10">
    <name type="scientific">Acorus calamus</name>
    <name type="common">Sweet flag</name>
    <dbReference type="NCBI Taxonomy" id="4465"/>
    <lineage>
        <taxon>Eukaryota</taxon>
        <taxon>Viridiplantae</taxon>
        <taxon>Streptophyta</taxon>
        <taxon>Embryophyta</taxon>
        <taxon>Tracheophyta</taxon>
        <taxon>Spermatophyta</taxon>
        <taxon>Magnoliopsida</taxon>
        <taxon>Liliopsida</taxon>
        <taxon>Acoraceae</taxon>
        <taxon>Acorus</taxon>
    </lineage>
</organism>
<keyword evidence="10" id="KW-1185">Reference proteome</keyword>
<accession>A0AAV9C0L8</accession>
<comment type="subcellular location">
    <subcellularLocation>
        <location evidence="1">Cell membrane</location>
        <topology evidence="1">Lipid-anchor</topology>
        <topology evidence="1">GPI-anchor</topology>
    </subcellularLocation>
</comment>
<evidence type="ECO:0000256" key="7">
    <source>
        <dbReference type="ARBA" id="ARBA00023180"/>
    </source>
</evidence>
<keyword evidence="3" id="KW-0449">Lipoprotein</keyword>
<dbReference type="PANTHER" id="PTHR31044">
    <property type="entry name" value="BETA-1,3 GLUCANASE"/>
    <property type="match status" value="1"/>
</dbReference>
<reference evidence="9" key="2">
    <citation type="submission" date="2023-06" db="EMBL/GenBank/DDBJ databases">
        <authorList>
            <person name="Ma L."/>
            <person name="Liu K.-W."/>
            <person name="Li Z."/>
            <person name="Hsiao Y.-Y."/>
            <person name="Qi Y."/>
            <person name="Fu T."/>
            <person name="Tang G."/>
            <person name="Zhang D."/>
            <person name="Sun W.-H."/>
            <person name="Liu D.-K."/>
            <person name="Li Y."/>
            <person name="Chen G.-Z."/>
            <person name="Liu X.-D."/>
            <person name="Liao X.-Y."/>
            <person name="Jiang Y.-T."/>
            <person name="Yu X."/>
            <person name="Hao Y."/>
            <person name="Huang J."/>
            <person name="Zhao X.-W."/>
            <person name="Ke S."/>
            <person name="Chen Y.-Y."/>
            <person name="Wu W.-L."/>
            <person name="Hsu J.-L."/>
            <person name="Lin Y.-F."/>
            <person name="Huang M.-D."/>
            <person name="Li C.-Y."/>
            <person name="Huang L."/>
            <person name="Wang Z.-W."/>
            <person name="Zhao X."/>
            <person name="Zhong W.-Y."/>
            <person name="Peng D.-H."/>
            <person name="Ahmad S."/>
            <person name="Lan S."/>
            <person name="Zhang J.-S."/>
            <person name="Tsai W.-C."/>
            <person name="Van De Peer Y."/>
            <person name="Liu Z.-J."/>
        </authorList>
    </citation>
    <scope>NUCLEOTIDE SEQUENCE</scope>
    <source>
        <strain evidence="9">CP</strain>
        <tissue evidence="9">Leaves</tissue>
    </source>
</reference>
<dbReference type="GO" id="GO:0005886">
    <property type="term" value="C:plasma membrane"/>
    <property type="evidence" value="ECO:0007669"/>
    <property type="project" value="UniProtKB-SubCell"/>
</dbReference>
<keyword evidence="6" id="KW-1015">Disulfide bond</keyword>
<feature type="domain" description="X8" evidence="8">
    <location>
        <begin position="42"/>
        <end position="119"/>
    </location>
</feature>
<keyword evidence="2" id="KW-1003">Cell membrane</keyword>
<gene>
    <name evidence="9" type="ORF">QJS10_CPB22g00944</name>
</gene>
<evidence type="ECO:0000256" key="2">
    <source>
        <dbReference type="ARBA" id="ARBA00022475"/>
    </source>
</evidence>